<gene>
    <name evidence="9" type="ORF">MNB_SUP05-4-150</name>
</gene>
<dbReference type="GO" id="GO:0005829">
    <property type="term" value="C:cytosol"/>
    <property type="evidence" value="ECO:0007669"/>
    <property type="project" value="TreeGrafter"/>
</dbReference>
<keyword evidence="3 9" id="KW-0436">Ligase</keyword>
<comment type="pathway">
    <text evidence="1">Sulfur metabolism; glutathione biosynthesis; glutathione from L-cysteine and L-glutamate: step 1/2.</text>
</comment>
<dbReference type="AlphaFoldDB" id="A0A1W1D906"/>
<dbReference type="Pfam" id="PF04262">
    <property type="entry name" value="Glu_cys_ligase"/>
    <property type="match status" value="1"/>
</dbReference>
<dbReference type="HAMAP" id="MF_00578">
    <property type="entry name" value="Glu_cys_ligase"/>
    <property type="match status" value="1"/>
</dbReference>
<dbReference type="PANTHER" id="PTHR38761">
    <property type="entry name" value="GLUTAMATE--CYSTEINE LIGASE"/>
    <property type="match status" value="1"/>
</dbReference>
<dbReference type="Gene3D" id="3.30.590.20">
    <property type="match status" value="1"/>
</dbReference>
<dbReference type="NCBIfam" id="TIGR01434">
    <property type="entry name" value="glu_cys_ligase"/>
    <property type="match status" value="1"/>
</dbReference>
<evidence type="ECO:0000256" key="3">
    <source>
        <dbReference type="ARBA" id="ARBA00022598"/>
    </source>
</evidence>
<keyword evidence="4" id="KW-0317">Glutathione biosynthesis</keyword>
<dbReference type="InterPro" id="IPR006334">
    <property type="entry name" value="Glut_cys_ligase"/>
</dbReference>
<proteinExistence type="inferred from homology"/>
<name>A0A1W1D906_9ZZZZ</name>
<comment type="catalytic activity">
    <reaction evidence="7">
        <text>L-cysteine + L-glutamate + ATP = gamma-L-glutamyl-L-cysteine + ADP + phosphate + H(+)</text>
        <dbReference type="Rhea" id="RHEA:13285"/>
        <dbReference type="ChEBI" id="CHEBI:15378"/>
        <dbReference type="ChEBI" id="CHEBI:29985"/>
        <dbReference type="ChEBI" id="CHEBI:30616"/>
        <dbReference type="ChEBI" id="CHEBI:35235"/>
        <dbReference type="ChEBI" id="CHEBI:43474"/>
        <dbReference type="ChEBI" id="CHEBI:58173"/>
        <dbReference type="ChEBI" id="CHEBI:456216"/>
        <dbReference type="EC" id="6.3.2.2"/>
    </reaction>
</comment>
<dbReference type="SUPFAM" id="SSF55931">
    <property type="entry name" value="Glutamine synthetase/guanido kinase"/>
    <property type="match status" value="1"/>
</dbReference>
<dbReference type="GO" id="GO:0046872">
    <property type="term" value="F:metal ion binding"/>
    <property type="evidence" value="ECO:0007669"/>
    <property type="project" value="TreeGrafter"/>
</dbReference>
<evidence type="ECO:0000256" key="7">
    <source>
        <dbReference type="ARBA" id="ARBA00048819"/>
    </source>
</evidence>
<evidence type="ECO:0000256" key="2">
    <source>
        <dbReference type="ARBA" id="ARBA00012220"/>
    </source>
</evidence>
<dbReference type="EC" id="6.3.2.2" evidence="2"/>
<organism evidence="9">
    <name type="scientific">hydrothermal vent metagenome</name>
    <dbReference type="NCBI Taxonomy" id="652676"/>
    <lineage>
        <taxon>unclassified sequences</taxon>
        <taxon>metagenomes</taxon>
        <taxon>ecological metagenomes</taxon>
    </lineage>
</organism>
<evidence type="ECO:0000256" key="4">
    <source>
        <dbReference type="ARBA" id="ARBA00022684"/>
    </source>
</evidence>
<sequence>MGVEKEGLRISRKGGLSQAPHPKALGCALTHPNITTDFSESLLELVTPPLSNADLVLNFLRDTQHYLYFHLPKDQNFWPASMPCVIRGETFIPIAQYGSSNRGKMKSVYRQGLANRYGSVMQTIAGIHFNYSISQDFIQKACELTSIGQNQDEAYMALTRNVVRYGWIIPYLFGASPAVCKSFLKGYHQHSLVEFNESTLYEPYATSLRMGDIGYQNLREDEAGVKANYNSLRHYVHSLKAGMLKNCSEYDQIGIKKNGEYQQLNANILQIENEYYASVRPKPVVKPDQKPLDSLIDEGIAYIELRSLDVNPSLPMGLDKSQIHFLEVFLLFCLLKDSPAISTREQFEIDNNDQLVAHEGRKPGLKLKYQSSEFTIAELGVKLAAELQSCAGLFGDNYIKDVSEIIRRFDNPELTPSAQALSRMKNKNQGFFDDINTFAKQYRREFLSNDINQAHFNCLNELKQQSCKSQREIEESDTMDFDQYLAQYFKQV</sequence>
<dbReference type="GO" id="GO:0006750">
    <property type="term" value="P:glutathione biosynthetic process"/>
    <property type="evidence" value="ECO:0007669"/>
    <property type="project" value="UniProtKB-KW"/>
</dbReference>
<evidence type="ECO:0000256" key="6">
    <source>
        <dbReference type="ARBA" id="ARBA00022840"/>
    </source>
</evidence>
<dbReference type="GO" id="GO:0005524">
    <property type="term" value="F:ATP binding"/>
    <property type="evidence" value="ECO:0007669"/>
    <property type="project" value="UniProtKB-KW"/>
</dbReference>
<evidence type="ECO:0000313" key="9">
    <source>
        <dbReference type="EMBL" id="SFV77099.1"/>
    </source>
</evidence>
<dbReference type="InterPro" id="IPR014746">
    <property type="entry name" value="Gln_synth/guanido_kin_cat_dom"/>
</dbReference>
<evidence type="ECO:0000256" key="1">
    <source>
        <dbReference type="ARBA" id="ARBA00005006"/>
    </source>
</evidence>
<dbReference type="GO" id="GO:0004357">
    <property type="term" value="F:glutamate-cysteine ligase activity"/>
    <property type="evidence" value="ECO:0007669"/>
    <property type="project" value="UniProtKB-EC"/>
</dbReference>
<dbReference type="EMBL" id="FPHR01000017">
    <property type="protein sequence ID" value="SFV77099.1"/>
    <property type="molecule type" value="Genomic_DNA"/>
</dbReference>
<dbReference type="PANTHER" id="PTHR38761:SF1">
    <property type="entry name" value="GLUTAMATE--CYSTEINE LIGASE"/>
    <property type="match status" value="1"/>
</dbReference>
<evidence type="ECO:0000259" key="8">
    <source>
        <dbReference type="Pfam" id="PF04262"/>
    </source>
</evidence>
<accession>A0A1W1D906</accession>
<keyword evidence="5" id="KW-0547">Nucleotide-binding</keyword>
<reference evidence="9" key="1">
    <citation type="submission" date="2016-10" db="EMBL/GenBank/DDBJ databases">
        <authorList>
            <person name="de Groot N.N."/>
        </authorList>
    </citation>
    <scope>NUCLEOTIDE SEQUENCE</scope>
</reference>
<dbReference type="InterPro" id="IPR007370">
    <property type="entry name" value="Glu_cys_ligase"/>
</dbReference>
<feature type="domain" description="Glutamate--cysteine ligase" evidence="8">
    <location>
        <begin position="1"/>
        <end position="355"/>
    </location>
</feature>
<evidence type="ECO:0000256" key="5">
    <source>
        <dbReference type="ARBA" id="ARBA00022741"/>
    </source>
</evidence>
<keyword evidence="6" id="KW-0067">ATP-binding</keyword>
<protein>
    <recommendedName>
        <fullName evidence="2">glutamate--cysteine ligase</fullName>
        <ecNumber evidence="2">6.3.2.2</ecNumber>
    </recommendedName>
</protein>